<dbReference type="PIRSF" id="PIRSF006615">
    <property type="entry name" value="Zn_crbxpep_Taq"/>
    <property type="match status" value="1"/>
</dbReference>
<dbReference type="Proteomes" id="UP000259273">
    <property type="component" value="Unassembled WGS sequence"/>
</dbReference>
<evidence type="ECO:0000256" key="7">
    <source>
        <dbReference type="ARBA" id="ARBA00061580"/>
    </source>
</evidence>
<dbReference type="InterPro" id="IPR001333">
    <property type="entry name" value="Peptidase_M32_Taq"/>
</dbReference>
<evidence type="ECO:0000256" key="5">
    <source>
        <dbReference type="ARBA" id="ARBA00023049"/>
    </source>
</evidence>
<reference evidence="11 12" key="1">
    <citation type="journal article" date="2018" name="Nat. Biotechnol.">
        <title>A standardized bacterial taxonomy based on genome phylogeny substantially revises the tree of life.</title>
        <authorList>
            <person name="Parks D.H."/>
            <person name="Chuvochina M."/>
            <person name="Waite D.W."/>
            <person name="Rinke C."/>
            <person name="Skarshewski A."/>
            <person name="Chaumeil P.A."/>
            <person name="Hugenholtz P."/>
        </authorList>
    </citation>
    <scope>NUCLEOTIDE SEQUENCE [LARGE SCALE GENOMIC DNA]</scope>
    <source>
        <strain evidence="11">UBA9158</strain>
    </source>
</reference>
<keyword evidence="3 8" id="KW-0479">Metal-binding</keyword>
<evidence type="ECO:0000256" key="3">
    <source>
        <dbReference type="ARBA" id="ARBA00022723"/>
    </source>
</evidence>
<sequence>MTPYEKLHQHFARLNDLYHVGAVAQWDEAAMMPAGGGDARGQALATLDGVTHQMLTDPRIGEWLAAADSATLEPWQAANLREMQRNYRDATCLPESLVERRTLANSRCEQAWRVHRAENNWQAMAPLLEDVVALAREEAAARAAVNGMSLYDSLLDSYEPGMTCAQLDPLFAELKAFLPGLLDATIERQQQQPAQLPEGPFTIEEQRALGLAMMRTLGFDFEHGRLDVSHHPFCGGVPSDVRITTRYNTEGFTQALMGVIHETGHALYEQGLPAEWQSQPVGQALSTAVHESQSLLMEMQACRSPEFLHYLTPHLQGSFAAAQPRAAAWQEDNLYRLFTHVKRGYIRVDADEVSYPLHVILRYEIERQLIEGELEVAGIPEAWDERMQSYLGLSTAGNYRDGCLQDVHWPAGLFGYFPTYTLGAMSAAQLFAAARQALPEMPAQLAEGNFCALLGWLREHVHSQGKFLDYNALMQQATGAPLQSSYFRAHLEARYLGKS</sequence>
<dbReference type="GO" id="GO:0004181">
    <property type="term" value="F:metallocarboxypeptidase activity"/>
    <property type="evidence" value="ECO:0007669"/>
    <property type="project" value="UniProtKB-UniRule"/>
</dbReference>
<evidence type="ECO:0000256" key="8">
    <source>
        <dbReference type="PIRNR" id="PIRNR006615"/>
    </source>
</evidence>
<keyword evidence="1 8" id="KW-0121">Carboxypeptidase</keyword>
<comment type="cofactor">
    <cofactor evidence="9">
        <name>Zn(2+)</name>
        <dbReference type="ChEBI" id="CHEBI:29105"/>
    </cofactor>
    <text evidence="9">Binds 1 zinc ion per subunit.</text>
</comment>
<evidence type="ECO:0000256" key="9">
    <source>
        <dbReference type="PIRSR" id="PIRSR006615-1"/>
    </source>
</evidence>
<proteinExistence type="inferred from homology"/>
<dbReference type="Pfam" id="PF02074">
    <property type="entry name" value="Peptidase_M32"/>
    <property type="match status" value="1"/>
</dbReference>
<dbReference type="Gene3D" id="1.10.1370.30">
    <property type="match status" value="1"/>
</dbReference>
<dbReference type="EC" id="3.4.17.19" evidence="8"/>
<dbReference type="SUPFAM" id="SSF55486">
    <property type="entry name" value="Metalloproteases ('zincins'), catalytic domain"/>
    <property type="match status" value="1"/>
</dbReference>
<evidence type="ECO:0000256" key="2">
    <source>
        <dbReference type="ARBA" id="ARBA00022670"/>
    </source>
</evidence>
<dbReference type="AlphaFoldDB" id="A0A3C1KK67"/>
<keyword evidence="4 8" id="KW-0378">Hydrolase</keyword>
<evidence type="ECO:0000313" key="12">
    <source>
        <dbReference type="Proteomes" id="UP000259273"/>
    </source>
</evidence>
<evidence type="ECO:0000256" key="1">
    <source>
        <dbReference type="ARBA" id="ARBA00022645"/>
    </source>
</evidence>
<gene>
    <name evidence="11" type="ORF">DCP75_03350</name>
</gene>
<organism evidence="11 12">
    <name type="scientific">Haliea salexigens</name>
    <dbReference type="NCBI Taxonomy" id="287487"/>
    <lineage>
        <taxon>Bacteria</taxon>
        <taxon>Pseudomonadati</taxon>
        <taxon>Pseudomonadota</taxon>
        <taxon>Gammaproteobacteria</taxon>
        <taxon>Cellvibrionales</taxon>
        <taxon>Halieaceae</taxon>
        <taxon>Haliea</taxon>
    </lineage>
</organism>
<comment type="catalytic activity">
    <reaction evidence="6 8">
        <text>Release of a C-terminal amino acid with broad specificity, except for -Pro.</text>
        <dbReference type="EC" id="3.4.17.19"/>
    </reaction>
</comment>
<accession>A0A3C1KK67</accession>
<dbReference type="CDD" id="cd06460">
    <property type="entry name" value="M32_Taq"/>
    <property type="match status" value="1"/>
</dbReference>
<name>A0A3C1KK67_9GAMM</name>
<dbReference type="PRINTS" id="PR00998">
    <property type="entry name" value="CRBOXYPTASET"/>
</dbReference>
<dbReference type="GO" id="GO:0006508">
    <property type="term" value="P:proteolysis"/>
    <property type="evidence" value="ECO:0007669"/>
    <property type="project" value="UniProtKB-UniRule"/>
</dbReference>
<keyword evidence="2 8" id="KW-0645">Protease</keyword>
<evidence type="ECO:0000256" key="10">
    <source>
        <dbReference type="PIRSR" id="PIRSR006615-2"/>
    </source>
</evidence>
<feature type="active site" description="Proton donor/acceptor" evidence="10">
    <location>
        <position position="262"/>
    </location>
</feature>
<evidence type="ECO:0000256" key="6">
    <source>
        <dbReference type="ARBA" id="ARBA00052755"/>
    </source>
</evidence>
<keyword evidence="5 8" id="KW-0482">Metalloprotease</keyword>
<comment type="caution">
    <text evidence="11">The sequence shown here is derived from an EMBL/GenBank/DDBJ whole genome shotgun (WGS) entry which is preliminary data.</text>
</comment>
<evidence type="ECO:0000256" key="4">
    <source>
        <dbReference type="ARBA" id="ARBA00022801"/>
    </source>
</evidence>
<dbReference type="PANTHER" id="PTHR34217:SF1">
    <property type="entry name" value="CARBOXYPEPTIDASE 1"/>
    <property type="match status" value="1"/>
</dbReference>
<dbReference type="GO" id="GO:0008270">
    <property type="term" value="F:zinc ion binding"/>
    <property type="evidence" value="ECO:0007669"/>
    <property type="project" value="UniProtKB-ARBA"/>
</dbReference>
<comment type="similarity">
    <text evidence="7 8">Belongs to the peptidase M32 family.</text>
</comment>
<protein>
    <recommendedName>
        <fullName evidence="8">Metal-dependent carboxypeptidase</fullName>
        <ecNumber evidence="8">3.4.17.19</ecNumber>
    </recommendedName>
</protein>
<dbReference type="PANTHER" id="PTHR34217">
    <property type="entry name" value="METAL-DEPENDENT CARBOXYPEPTIDASE"/>
    <property type="match status" value="1"/>
</dbReference>
<dbReference type="STRING" id="1121937.GCA_000423125_01289"/>
<dbReference type="PROSITE" id="PS52034">
    <property type="entry name" value="PEPTIDASE_M32"/>
    <property type="match status" value="1"/>
</dbReference>
<keyword evidence="9" id="KW-0862">Zinc</keyword>
<comment type="function">
    <text evidence="8">Broad specificity carboxypetidase that releases amino acids sequentially from the C-terminus, including neutral, aromatic, polar and basic residues.</text>
</comment>
<dbReference type="EMBL" id="DMND01000055">
    <property type="protein sequence ID" value="HAN26754.1"/>
    <property type="molecule type" value="Genomic_DNA"/>
</dbReference>
<feature type="binding site" evidence="9">
    <location>
        <position position="265"/>
    </location>
    <ligand>
        <name>Zn(2+)</name>
        <dbReference type="ChEBI" id="CHEBI:29105"/>
        <note>catalytic</note>
    </ligand>
</feature>
<dbReference type="FunFam" id="1.10.1370.30:FF:000003">
    <property type="entry name" value="Thermostable carboxypeptidase 1"/>
    <property type="match status" value="1"/>
</dbReference>
<feature type="binding site" evidence="9">
    <location>
        <position position="261"/>
    </location>
    <ligand>
        <name>Zn(2+)</name>
        <dbReference type="ChEBI" id="CHEBI:29105"/>
        <note>catalytic</note>
    </ligand>
</feature>
<evidence type="ECO:0000313" key="11">
    <source>
        <dbReference type="EMBL" id="HAN26754.1"/>
    </source>
</evidence>
<feature type="binding site" evidence="9">
    <location>
        <position position="291"/>
    </location>
    <ligand>
        <name>Zn(2+)</name>
        <dbReference type="ChEBI" id="CHEBI:29105"/>
        <note>catalytic</note>
    </ligand>
</feature>